<sequence length="89" mass="9941">MSLALRDLTLKKVLTSTMLESGGARSFSAYSATLTSPSLLPVSTSYHGPLLCANQGAFRSRARYRFAKKPWICSVRRVPGRRRLSPPWR</sequence>
<dbReference type="STRING" id="39947.A0A0P0WP90"/>
<protein>
    <submittedName>
        <fullName evidence="1">Os05g0499450 protein</fullName>
    </submittedName>
</protein>
<dbReference type="PaxDb" id="39947-A0A0P0WP90"/>
<reference evidence="2" key="1">
    <citation type="journal article" date="2005" name="Nature">
        <title>The map-based sequence of the rice genome.</title>
        <authorList>
            <consortium name="International rice genome sequencing project (IRGSP)"/>
            <person name="Matsumoto T."/>
            <person name="Wu J."/>
            <person name="Kanamori H."/>
            <person name="Katayose Y."/>
            <person name="Fujisawa M."/>
            <person name="Namiki N."/>
            <person name="Mizuno H."/>
            <person name="Yamamoto K."/>
            <person name="Antonio B.A."/>
            <person name="Baba T."/>
            <person name="Sakata K."/>
            <person name="Nagamura Y."/>
            <person name="Aoki H."/>
            <person name="Arikawa K."/>
            <person name="Arita K."/>
            <person name="Bito T."/>
            <person name="Chiden Y."/>
            <person name="Fujitsuka N."/>
            <person name="Fukunaka R."/>
            <person name="Hamada M."/>
            <person name="Harada C."/>
            <person name="Hayashi A."/>
            <person name="Hijishita S."/>
            <person name="Honda M."/>
            <person name="Hosokawa S."/>
            <person name="Ichikawa Y."/>
            <person name="Idonuma A."/>
            <person name="Iijima M."/>
            <person name="Ikeda M."/>
            <person name="Ikeno M."/>
            <person name="Ito K."/>
            <person name="Ito S."/>
            <person name="Ito T."/>
            <person name="Ito Y."/>
            <person name="Ito Y."/>
            <person name="Iwabuchi A."/>
            <person name="Kamiya K."/>
            <person name="Karasawa W."/>
            <person name="Kurita K."/>
            <person name="Katagiri S."/>
            <person name="Kikuta A."/>
            <person name="Kobayashi H."/>
            <person name="Kobayashi N."/>
            <person name="Machita K."/>
            <person name="Maehara T."/>
            <person name="Masukawa M."/>
            <person name="Mizubayashi T."/>
            <person name="Mukai Y."/>
            <person name="Nagasaki H."/>
            <person name="Nagata Y."/>
            <person name="Naito S."/>
            <person name="Nakashima M."/>
            <person name="Nakama Y."/>
            <person name="Nakamichi Y."/>
            <person name="Nakamura M."/>
            <person name="Meguro A."/>
            <person name="Negishi M."/>
            <person name="Ohta I."/>
            <person name="Ohta T."/>
            <person name="Okamoto M."/>
            <person name="Ono N."/>
            <person name="Saji S."/>
            <person name="Sakaguchi M."/>
            <person name="Sakai K."/>
            <person name="Shibata M."/>
            <person name="Shimokawa T."/>
            <person name="Song J."/>
            <person name="Takazaki Y."/>
            <person name="Terasawa K."/>
            <person name="Tsugane M."/>
            <person name="Tsuji K."/>
            <person name="Ueda S."/>
            <person name="Waki K."/>
            <person name="Yamagata H."/>
            <person name="Yamamoto M."/>
            <person name="Yamamoto S."/>
            <person name="Yamane H."/>
            <person name="Yoshiki S."/>
            <person name="Yoshihara R."/>
            <person name="Yukawa K."/>
            <person name="Zhong H."/>
            <person name="Yano M."/>
            <person name="Yuan Q."/>
            <person name="Ouyang S."/>
            <person name="Liu J."/>
            <person name="Jones K.M."/>
            <person name="Gansberger K."/>
            <person name="Moffat K."/>
            <person name="Hill J."/>
            <person name="Bera J."/>
            <person name="Fadrosh D."/>
            <person name="Jin S."/>
            <person name="Johri S."/>
            <person name="Kim M."/>
            <person name="Overton L."/>
            <person name="Reardon M."/>
            <person name="Tsitrin T."/>
            <person name="Vuong H."/>
            <person name="Weaver B."/>
            <person name="Ciecko A."/>
            <person name="Tallon L."/>
            <person name="Jackson J."/>
            <person name="Pai G."/>
            <person name="Aken S.V."/>
            <person name="Utterback T."/>
            <person name="Reidmuller S."/>
            <person name="Feldblyum T."/>
            <person name="Hsiao J."/>
            <person name="Zismann V."/>
            <person name="Iobst S."/>
            <person name="de Vazeille A.R."/>
            <person name="Buell C.R."/>
            <person name="Ying K."/>
            <person name="Li Y."/>
            <person name="Lu T."/>
            <person name="Huang Y."/>
            <person name="Zhao Q."/>
            <person name="Feng Q."/>
            <person name="Zhang L."/>
            <person name="Zhu J."/>
            <person name="Weng Q."/>
            <person name="Mu J."/>
            <person name="Lu Y."/>
            <person name="Fan D."/>
            <person name="Liu Y."/>
            <person name="Guan J."/>
            <person name="Zhang Y."/>
            <person name="Yu S."/>
            <person name="Liu X."/>
            <person name="Zhang Y."/>
            <person name="Hong G."/>
            <person name="Han B."/>
            <person name="Choisne N."/>
            <person name="Demange N."/>
            <person name="Orjeda G."/>
            <person name="Samain S."/>
            <person name="Cattolico L."/>
            <person name="Pelletier E."/>
            <person name="Couloux A."/>
            <person name="Segurens B."/>
            <person name="Wincker P."/>
            <person name="D'Hont A."/>
            <person name="Scarpelli C."/>
            <person name="Weissenbach J."/>
            <person name="Salanoubat M."/>
            <person name="Quetier F."/>
            <person name="Yu Y."/>
            <person name="Kim H.R."/>
            <person name="Rambo T."/>
            <person name="Currie J."/>
            <person name="Collura K."/>
            <person name="Luo M."/>
            <person name="Yang T."/>
            <person name="Ammiraju J.S.S."/>
            <person name="Engler F."/>
            <person name="Soderlund C."/>
            <person name="Wing R.A."/>
            <person name="Palmer L.E."/>
            <person name="de la Bastide M."/>
            <person name="Spiegel L."/>
            <person name="Nascimento L."/>
            <person name="Zutavern T."/>
            <person name="O'Shaughnessy A."/>
            <person name="Dike S."/>
            <person name="Dedhia N."/>
            <person name="Preston R."/>
            <person name="Balija V."/>
            <person name="McCombie W.R."/>
            <person name="Chow T."/>
            <person name="Chen H."/>
            <person name="Chung M."/>
            <person name="Chen C."/>
            <person name="Shaw J."/>
            <person name="Wu H."/>
            <person name="Hsiao K."/>
            <person name="Chao Y."/>
            <person name="Chu M."/>
            <person name="Cheng C."/>
            <person name="Hour A."/>
            <person name="Lee P."/>
            <person name="Lin S."/>
            <person name="Lin Y."/>
            <person name="Liou J."/>
            <person name="Liu S."/>
            <person name="Hsing Y."/>
            <person name="Raghuvanshi S."/>
            <person name="Mohanty A."/>
            <person name="Bharti A.K."/>
            <person name="Gaur A."/>
            <person name="Gupta V."/>
            <person name="Kumar D."/>
            <person name="Ravi V."/>
            <person name="Vij S."/>
            <person name="Kapur A."/>
            <person name="Khurana P."/>
            <person name="Khurana P."/>
            <person name="Khurana J.P."/>
            <person name="Tyagi A.K."/>
            <person name="Gaikwad K."/>
            <person name="Singh A."/>
            <person name="Dalal V."/>
            <person name="Srivastava S."/>
            <person name="Dixit A."/>
            <person name="Pal A.K."/>
            <person name="Ghazi I.A."/>
            <person name="Yadav M."/>
            <person name="Pandit A."/>
            <person name="Bhargava A."/>
            <person name="Sureshbabu K."/>
            <person name="Batra K."/>
            <person name="Sharma T.R."/>
            <person name="Mohapatra T."/>
            <person name="Singh N.K."/>
            <person name="Messing J."/>
            <person name="Nelson A.B."/>
            <person name="Fuks G."/>
            <person name="Kavchok S."/>
            <person name="Keizer G."/>
            <person name="Linton E."/>
            <person name="Llaca V."/>
            <person name="Song R."/>
            <person name="Tanyolac B."/>
            <person name="Young S."/>
            <person name="Ho-Il K."/>
            <person name="Hahn J.H."/>
            <person name="Sangsakoo G."/>
            <person name="Vanavichit A."/>
            <person name="de Mattos Luiz.A.T."/>
            <person name="Zimmer P.D."/>
            <person name="Malone G."/>
            <person name="Dellagostin O."/>
            <person name="de Oliveira A.C."/>
            <person name="Bevan M."/>
            <person name="Bancroft I."/>
            <person name="Minx P."/>
            <person name="Cordum H."/>
            <person name="Wilson R."/>
            <person name="Cheng Z."/>
            <person name="Jin W."/>
            <person name="Jiang J."/>
            <person name="Leong S.A."/>
            <person name="Iwama H."/>
            <person name="Gojobori T."/>
            <person name="Itoh T."/>
            <person name="Niimura Y."/>
            <person name="Fujii Y."/>
            <person name="Habara T."/>
            <person name="Sakai H."/>
            <person name="Sato Y."/>
            <person name="Wilson G."/>
            <person name="Kumar K."/>
            <person name="McCouch S."/>
            <person name="Juretic N."/>
            <person name="Hoen D."/>
            <person name="Wright S."/>
            <person name="Bruskiewich R."/>
            <person name="Bureau T."/>
            <person name="Miyao A."/>
            <person name="Hirochika H."/>
            <person name="Nishikawa T."/>
            <person name="Kadowaki K."/>
            <person name="Sugiura M."/>
            <person name="Burr B."/>
            <person name="Sasaki T."/>
        </authorList>
    </citation>
    <scope>NUCLEOTIDE SEQUENCE [LARGE SCALE GENOMIC DNA]</scope>
    <source>
        <strain evidence="2">cv. Nipponbare</strain>
    </source>
</reference>
<dbReference type="AlphaFoldDB" id="A0A0P0WP90"/>
<evidence type="ECO:0000313" key="1">
    <source>
        <dbReference type="EMBL" id="BAS94746.1"/>
    </source>
</evidence>
<proteinExistence type="predicted"/>
<reference evidence="1 2" key="2">
    <citation type="journal article" date="2013" name="Plant Cell Physiol.">
        <title>Rice Annotation Project Database (RAP-DB): an integrative and interactive database for rice genomics.</title>
        <authorList>
            <person name="Sakai H."/>
            <person name="Lee S.S."/>
            <person name="Tanaka T."/>
            <person name="Numa H."/>
            <person name="Kim J."/>
            <person name="Kawahara Y."/>
            <person name="Wakimoto H."/>
            <person name="Yang C.C."/>
            <person name="Iwamoto M."/>
            <person name="Abe T."/>
            <person name="Yamada Y."/>
            <person name="Muto A."/>
            <person name="Inokuchi H."/>
            <person name="Ikemura T."/>
            <person name="Matsumoto T."/>
            <person name="Sasaki T."/>
            <person name="Itoh T."/>
        </authorList>
    </citation>
    <scope>NUCLEOTIDE SEQUENCE [LARGE SCALE GENOMIC DNA]</scope>
    <source>
        <strain evidence="2">cv. Nipponbare</strain>
    </source>
</reference>
<name>A0A0P0WP90_ORYSJ</name>
<dbReference type="EMBL" id="AP014961">
    <property type="protein sequence ID" value="BAS94746.1"/>
    <property type="molecule type" value="Genomic_DNA"/>
</dbReference>
<evidence type="ECO:0000313" key="2">
    <source>
        <dbReference type="Proteomes" id="UP000059680"/>
    </source>
</evidence>
<reference evidence="1 2" key="3">
    <citation type="journal article" date="2013" name="Rice">
        <title>Improvement of the Oryza sativa Nipponbare reference genome using next generation sequence and optical map data.</title>
        <authorList>
            <person name="Kawahara Y."/>
            <person name="de la Bastide M."/>
            <person name="Hamilton J.P."/>
            <person name="Kanamori H."/>
            <person name="McCombie W.R."/>
            <person name="Ouyang S."/>
            <person name="Schwartz D.C."/>
            <person name="Tanaka T."/>
            <person name="Wu J."/>
            <person name="Zhou S."/>
            <person name="Childs K.L."/>
            <person name="Davidson R.M."/>
            <person name="Lin H."/>
            <person name="Quesada-Ocampo L."/>
            <person name="Vaillancourt B."/>
            <person name="Sakai H."/>
            <person name="Lee S.S."/>
            <person name="Kim J."/>
            <person name="Numa H."/>
            <person name="Itoh T."/>
            <person name="Buell C.R."/>
            <person name="Matsumoto T."/>
        </authorList>
    </citation>
    <scope>NUCLEOTIDE SEQUENCE [LARGE SCALE GENOMIC DNA]</scope>
    <source>
        <strain evidence="2">cv. Nipponbare</strain>
    </source>
</reference>
<keyword evidence="2" id="KW-1185">Reference proteome</keyword>
<dbReference type="Gramene" id="Os05t0499450-00">
    <property type="protein sequence ID" value="Os05t0499450-00"/>
    <property type="gene ID" value="Os05g0499450"/>
</dbReference>
<dbReference type="Proteomes" id="UP000059680">
    <property type="component" value="Chromosome 5"/>
</dbReference>
<gene>
    <name evidence="1" type="ordered locus">Os05g0499450</name>
    <name evidence="1" type="ORF">OSNPB_050499450</name>
</gene>
<accession>A0A0P0WP90</accession>
<dbReference type="InParanoid" id="A0A0P0WP90"/>
<organism evidence="1 2">
    <name type="scientific">Oryza sativa subsp. japonica</name>
    <name type="common">Rice</name>
    <dbReference type="NCBI Taxonomy" id="39947"/>
    <lineage>
        <taxon>Eukaryota</taxon>
        <taxon>Viridiplantae</taxon>
        <taxon>Streptophyta</taxon>
        <taxon>Embryophyta</taxon>
        <taxon>Tracheophyta</taxon>
        <taxon>Spermatophyta</taxon>
        <taxon>Magnoliopsida</taxon>
        <taxon>Liliopsida</taxon>
        <taxon>Poales</taxon>
        <taxon>Poaceae</taxon>
        <taxon>BOP clade</taxon>
        <taxon>Oryzoideae</taxon>
        <taxon>Oryzeae</taxon>
        <taxon>Oryzinae</taxon>
        <taxon>Oryza</taxon>
        <taxon>Oryza sativa</taxon>
    </lineage>
</organism>